<dbReference type="AlphaFoldDB" id="A0A3Q4GWW4"/>
<reference evidence="2" key="2">
    <citation type="submission" date="2025-09" db="UniProtKB">
        <authorList>
            <consortium name="Ensembl"/>
        </authorList>
    </citation>
    <scope>IDENTIFICATION</scope>
</reference>
<dbReference type="Bgee" id="ENSNBRG00000009200">
    <property type="expression patterns" value="Expressed in liver and 2 other cell types or tissues"/>
</dbReference>
<evidence type="ECO:0000313" key="3">
    <source>
        <dbReference type="Proteomes" id="UP000261580"/>
    </source>
</evidence>
<evidence type="ECO:0000256" key="1">
    <source>
        <dbReference type="SAM" id="Phobius"/>
    </source>
</evidence>
<dbReference type="Proteomes" id="UP000261580">
    <property type="component" value="Unassembled WGS sequence"/>
</dbReference>
<dbReference type="STRING" id="32507.ENSNBRP00000011793"/>
<accession>A0A3Q4GWW4</accession>
<feature type="transmembrane region" description="Helical" evidence="1">
    <location>
        <begin position="6"/>
        <end position="25"/>
    </location>
</feature>
<keyword evidence="1" id="KW-0812">Transmembrane</keyword>
<dbReference type="GeneTree" id="ENSGT00940000178407"/>
<keyword evidence="1" id="KW-0472">Membrane</keyword>
<protein>
    <submittedName>
        <fullName evidence="2">Uncharacterized protein</fullName>
    </submittedName>
</protein>
<dbReference type="Ensembl" id="ENSNBRT00000012126.1">
    <property type="protein sequence ID" value="ENSNBRP00000011793.1"/>
    <property type="gene ID" value="ENSNBRG00000009200.1"/>
</dbReference>
<name>A0A3Q4GWW4_NEOBR</name>
<organism evidence="2 3">
    <name type="scientific">Neolamprologus brichardi</name>
    <name type="common">Fairy cichlid</name>
    <name type="synonym">Lamprologus brichardi</name>
    <dbReference type="NCBI Taxonomy" id="32507"/>
    <lineage>
        <taxon>Eukaryota</taxon>
        <taxon>Metazoa</taxon>
        <taxon>Chordata</taxon>
        <taxon>Craniata</taxon>
        <taxon>Vertebrata</taxon>
        <taxon>Euteleostomi</taxon>
        <taxon>Actinopterygii</taxon>
        <taxon>Neopterygii</taxon>
        <taxon>Teleostei</taxon>
        <taxon>Neoteleostei</taxon>
        <taxon>Acanthomorphata</taxon>
        <taxon>Ovalentaria</taxon>
        <taxon>Cichlomorphae</taxon>
        <taxon>Cichliformes</taxon>
        <taxon>Cichlidae</taxon>
        <taxon>African cichlids</taxon>
        <taxon>Pseudocrenilabrinae</taxon>
        <taxon>Lamprologini</taxon>
        <taxon>Neolamprologus</taxon>
    </lineage>
</organism>
<reference evidence="2" key="1">
    <citation type="submission" date="2025-08" db="UniProtKB">
        <authorList>
            <consortium name="Ensembl"/>
        </authorList>
    </citation>
    <scope>IDENTIFICATION</scope>
</reference>
<keyword evidence="3" id="KW-1185">Reference proteome</keyword>
<sequence>MEILHVFLESIYSLAALTVFLLFYLHSSNIFCTQKDGKEPPGPTPLPLIENLLQLDLKRIYVTHRKKPPAEPGYAVTGWAHEKKIGQKTCCGRKQRLIITND</sequence>
<keyword evidence="1" id="KW-1133">Transmembrane helix</keyword>
<evidence type="ECO:0000313" key="2">
    <source>
        <dbReference type="Ensembl" id="ENSNBRP00000011793.1"/>
    </source>
</evidence>
<proteinExistence type="predicted"/>